<evidence type="ECO:0000313" key="2">
    <source>
        <dbReference type="EMBL" id="EJK52443.1"/>
    </source>
</evidence>
<dbReference type="Proteomes" id="UP000266841">
    <property type="component" value="Unassembled WGS sequence"/>
</dbReference>
<keyword evidence="3" id="KW-1185">Reference proteome</keyword>
<protein>
    <submittedName>
        <fullName evidence="2">Uncharacterized protein</fullName>
    </submittedName>
</protein>
<dbReference type="EMBL" id="AGNL01039843">
    <property type="protein sequence ID" value="EJK52443.1"/>
    <property type="molecule type" value="Genomic_DNA"/>
</dbReference>
<feature type="compositionally biased region" description="Low complexity" evidence="1">
    <location>
        <begin position="148"/>
        <end position="159"/>
    </location>
</feature>
<evidence type="ECO:0000256" key="1">
    <source>
        <dbReference type="SAM" id="MobiDB-lite"/>
    </source>
</evidence>
<feature type="region of interest" description="Disordered" evidence="1">
    <location>
        <begin position="112"/>
        <end position="197"/>
    </location>
</feature>
<organism evidence="2 3">
    <name type="scientific">Thalassiosira oceanica</name>
    <name type="common">Marine diatom</name>
    <dbReference type="NCBI Taxonomy" id="159749"/>
    <lineage>
        <taxon>Eukaryota</taxon>
        <taxon>Sar</taxon>
        <taxon>Stramenopiles</taxon>
        <taxon>Ochrophyta</taxon>
        <taxon>Bacillariophyta</taxon>
        <taxon>Coscinodiscophyceae</taxon>
        <taxon>Thalassiosirophycidae</taxon>
        <taxon>Thalassiosirales</taxon>
        <taxon>Thalassiosiraceae</taxon>
        <taxon>Thalassiosira</taxon>
    </lineage>
</organism>
<feature type="compositionally biased region" description="Basic and acidic residues" evidence="1">
    <location>
        <begin position="112"/>
        <end position="124"/>
    </location>
</feature>
<dbReference type="AlphaFoldDB" id="K0RFD4"/>
<gene>
    <name evidence="2" type="ORF">THAOC_28277</name>
</gene>
<comment type="caution">
    <text evidence="2">The sequence shown here is derived from an EMBL/GenBank/DDBJ whole genome shotgun (WGS) entry which is preliminary data.</text>
</comment>
<sequence length="197" mass="21605">IEVPDRLTEWPFRTPKRDGDRGTGHRAAQKGPGGEQSSNYRQHRDKTRRGGRVVRPERPRSSELDEKFELPGLVGSALQVTLNRRIQVSSELALSALTRRSGMKCCDSRNEAERIHDIDSHSEQSRCVPKTDAAPAGGGRERKDTRRAAAASSDAAASRKTLGVSRRSTQLARGASGRRRHYTRRTAAAVGARGGRA</sequence>
<feature type="compositionally biased region" description="Basic and acidic residues" evidence="1">
    <location>
        <begin position="54"/>
        <end position="68"/>
    </location>
</feature>
<name>K0RFD4_THAOC</name>
<feature type="compositionally biased region" description="Basic residues" evidence="1">
    <location>
        <begin position="41"/>
        <end position="52"/>
    </location>
</feature>
<feature type="non-terminal residue" evidence="2">
    <location>
        <position position="1"/>
    </location>
</feature>
<accession>K0RFD4</accession>
<reference evidence="2 3" key="1">
    <citation type="journal article" date="2012" name="Genome Biol.">
        <title>Genome and low-iron response of an oceanic diatom adapted to chronic iron limitation.</title>
        <authorList>
            <person name="Lommer M."/>
            <person name="Specht M."/>
            <person name="Roy A.S."/>
            <person name="Kraemer L."/>
            <person name="Andreson R."/>
            <person name="Gutowska M.A."/>
            <person name="Wolf J."/>
            <person name="Bergner S.V."/>
            <person name="Schilhabel M.B."/>
            <person name="Klostermeier U.C."/>
            <person name="Beiko R.G."/>
            <person name="Rosenstiel P."/>
            <person name="Hippler M."/>
            <person name="Laroche J."/>
        </authorList>
    </citation>
    <scope>NUCLEOTIDE SEQUENCE [LARGE SCALE GENOMIC DNA]</scope>
    <source>
        <strain evidence="2 3">CCMP1005</strain>
    </source>
</reference>
<proteinExistence type="predicted"/>
<evidence type="ECO:0000313" key="3">
    <source>
        <dbReference type="Proteomes" id="UP000266841"/>
    </source>
</evidence>
<feature type="region of interest" description="Disordered" evidence="1">
    <location>
        <begin position="1"/>
        <end position="68"/>
    </location>
</feature>